<evidence type="ECO:0000256" key="9">
    <source>
        <dbReference type="ARBA" id="ARBA00022833"/>
    </source>
</evidence>
<dbReference type="Gene3D" id="3.30.420.10">
    <property type="entry name" value="Ribonuclease H-like superfamily/Ribonuclease H"/>
    <property type="match status" value="1"/>
</dbReference>
<name>A0A9P1FG52_9DINO</name>
<dbReference type="GO" id="GO:0004000">
    <property type="term" value="F:adenosine deaminase activity"/>
    <property type="evidence" value="ECO:0007669"/>
    <property type="project" value="TreeGrafter"/>
</dbReference>
<keyword evidence="10" id="KW-0546">Nucleotide metabolism</keyword>
<dbReference type="EMBL" id="CAMXCT010000021">
    <property type="protein sequence ID" value="CAI3972592.1"/>
    <property type="molecule type" value="Genomic_DNA"/>
</dbReference>
<comment type="cofactor">
    <cofactor evidence="1">
        <name>Zn(2+)</name>
        <dbReference type="ChEBI" id="CHEBI:29105"/>
    </cofactor>
</comment>
<dbReference type="InterPro" id="IPR001525">
    <property type="entry name" value="C5_MeTfrase"/>
</dbReference>
<evidence type="ECO:0000256" key="1">
    <source>
        <dbReference type="ARBA" id="ARBA00001947"/>
    </source>
</evidence>
<dbReference type="SUPFAM" id="SSF51556">
    <property type="entry name" value="Metallo-dependent hydrolases"/>
    <property type="match status" value="1"/>
</dbReference>
<gene>
    <name evidence="15" type="ORF">C1SCF055_LOCUS1162</name>
</gene>
<evidence type="ECO:0000256" key="3">
    <source>
        <dbReference type="ARBA" id="ARBA00006676"/>
    </source>
</evidence>
<dbReference type="GO" id="GO:0032259">
    <property type="term" value="P:methylation"/>
    <property type="evidence" value="ECO:0007669"/>
    <property type="project" value="UniProtKB-KW"/>
</dbReference>
<dbReference type="GO" id="GO:0004523">
    <property type="term" value="F:RNA-DNA hybrid ribonuclease activity"/>
    <property type="evidence" value="ECO:0007669"/>
    <property type="project" value="InterPro"/>
</dbReference>
<sequence length="4111" mass="458984">MSPTEQCGGTLTLDEAKVLPKVELHAHLSGSITQKKLMELLERRGQGGSFQPFNFQNDLSNALQKCFGYFAKVASVVVDLETLKECTLHVLDTFAAEHCIYLELRTSPKQFKVTNGMEHTTSKLQYLETVRAAIDEFHAKALERYGFVMEVKLLLSVDRGKISCKETALAQIDDVLMLQKEHPDLVVGIDICGDPHQPTVTPYLLPALKDRKEHFQKLPITFHTAEILDDEESKLIIDSMRELNVRRLGHVTYLPDHQRQRVLDGIYEDEGVGVEICPTSNMVTKEIQSLQDHHFLDWWKKSDKVLLSINTDDVGLFSCDLSSEVHDLAQAFDLSRDDIVDIQRQAIQSAFHPEKERLRSIFEKRLAAELLALELCESDLELMKPWPSSSSRDCSHFYTTCPEDASSSDGEGSVDQSVPDKKDGSRTTATTLADYLSAATRRDVTITDEQGQLAGKESETPPDLFQAETEHSCTSVGVVGFQEDMYDAVSVAAFGGVVLQLPRGSCHNKLLYCTSAWGKIWRAPCTGKAETAETGVEGDAIGKRGVEGELKKILPFAKVLMIYTMALMLFPELLVALLESDALRLMMFLANPTTWTDIQRFGGLTQGSIAAGFDVLVAVDQNPKMLALHSKAHSAHAICGDFGMKQTVCDIAKNAGGAQVITSGFSCQPYSRLGDCRGQADTRSSCLTKTLNAAYFLFSQIVVLECVAPAAQDGFVRAEIDRFIRLTGFHCSQIELRLDEVWPTRRHRSWWVLSAADIGEVKLSPWSPLTNVSEVQHVIPALQPWDDDDDEHALSLDEHEMHAFGVIHDTHAKYLLNAKGQCPCALHAWGSQTRACPCGCRSKGFSSERLESKGLHGCLTRSAPLKDGTVLVRHLHPNESMALNAMDPVIDFGSDVRLTLSATGQIASPAQALWVLSSVSAKLAAMRMHPTFEPSAQLQAYRAWLIMRCRHVWPCDIETIHDQMFLSLVKFWDKYHNLSLAEVLYPLRWVGELSGIVSVASVLDHIIREHETIPSTLLDKHKDDEEDLDATPWYDAPSIVDDPTTDGCLFADSCTVVFEGTSDSPIRFQPKCDSTVQQFIDAHQKLVGDLVVGAITLNGVPLKHDHVMQVGQVILIQLLDVQENANDPKDSTPAVSPTAEWTCPAEVPIRVPSEDPIEVHSPPRKVSKFDVGECVIPSKLPDPDENWLDASPFQALQGDQFLKLQMPVIQNAQQLWSIRHQYFRTEDRLALIDAQSAYWADDEMRFHLFALAQTHQEYHARFTNLNPQICVLDPLIATSWIQNKGFDCALWGKDHPEVASKAVPIITAVLVEQHWIPVFMVPVQQVLQVRIWDVASADHSRIDALAQKLASGLGLTSALLCHEHRLFFTSQLCGALAIAFLRGALIGSLLPTTDAEAGAIHVKLRGSFCQELRRCQITRRPWIWGAGDTGGPPDTPESGGRPVVSVTRDERIDLINSNGLSMGDDEIRFHLLKLLDNQPATRAPGLERQFTLVEPLIFSCWQPTGKTIAELWSRTNPQIHVRSQHVVTAFSVQGHWLPVWFSPVDDHVTLHTLHADGLDLSMFNEVLAHIVHLLGFSSHTLHSIPPRVTVHDLCGAQALAFLAHVIMRMPLPDTYQELRQLHTNMRASFVEFLYSQETVPKPVIWGSGLPGESGLLPIMPEEEPFVVPCCAFAATRPFSRSSIWDHFCCCVSRATANPAAPTEHDIRLQRGDMLLAHSYAMGDDEILFHLTHILQCLESRPAESREFVLLPPLELWHLEQGNPDPLHDWIRRLGLRSTPERHVVMILWIQQHWIPVWFAPQPVAMCHVLSDFATGFEQFGPLLKSVCDALGSPEFVTHSVPHGLPTDRLCGVTAVSFIAHIVLGTRLPSDIEQLYARCWNMKQVFWRAMQDSTPTLPTVWGWGSPWESRPLPLMPGWGPLVASLQSHPDVCHDWWLVTEVCPPSTGMSPETGMAFSTLRYHVDWLRQQCIPDLMFEVVSSFHEFDAALHRFHFSSAQGLLMAVLQDFHWSPVICWRYDACCVLAFETCLKTFLARLPQWLTPCELEVPVQVFCGARTFRILAAFTGHCTMMPDAELHEVLIESCSHLCLDGSLVGYGPSGQLVKNLAVELSKHGVPEALTEERALAAIKTLGSEQIATALGHRNPWKQLKTLGNLSKFHFVLPSELVSEIAKNKGKPVTPKGKGKGSSKSVSHAVELEPSKLQIMEGTFQAQTHTMLQLTMKQIGPVSSGVILATMREAEPYLRAGKPVSSEPLALVVLSRSCSDVQTALPHTAVTVPCRCTVNGEPVLAEAVLVQLGTGIVEKATGSALVSVDTPDVVTFKIMVCKDELHSDWNEFCLAPIRCLVSLLPKLKRCLTEGCNCEAWHYEEQLPLRDPILDVWRRQFLRSGFKPCPADKAEIFSVCIRTPHCILTPMLATSGSSGAYCEPRTPDGKEVLSDFTVVWTPKHSLQQMQHLMQTNPAVQGLARIGERRGLRVHTSQAKTIHQVVRPDSIYLPSGPRTLYTVGPFPFGVDRQAVGKILHAAGWECRPLQPTAPCPGRGAMWLVQSTEEPVQTIIATTTGEIMIAKQKQDAVSPGAQPKTVGSAATLALCGAPVPGKQTEPDPWALQDPWKTYHPTVGPQPASSPAEGLQQIEERIQTAVLAKIHPAMEQDDVPDRVHALEGQVQQLLSKQQSLENNFQEFSGHHSQQLNALQGQVTAQAQQLHGHLENQNQTMQSLFEQQMQQIRGLLAKRPRDDGMDFAWVDTLYLHRETGHIMLHGEGPRYLAGDWNVTQHSLPVFEQLNAAGFVDLQDIAHAKWGNPIQATCKHTTRKDFCYVSRELLAILIDVQVAHDVFPDHAVLIGIFRKLGDCPPRFVWPSPHCFPWPVHWQVDPSHWANAEGTADQRYLAVWKHIEAQACLDVPFPVAKRFRGRASTSDTRQVFDGKIPPPKKARKGDLKPHYLAATFRHAQWLCQTRRLQSYVRYVAVNQQYDAHACKLWGAIVRSTGFTPSFTGWWQSCSFRTHCAPRNVPLCPPDASTATHIFDSVVLAFRAMESELQQASRLYAKQRREMNPNSIFFDLRPPQTQGVDVLLNAQTATVVEVRNEDQMVILDRPLTWEAEVPLICNGQSLEVIHAEHDAVWVEQSDQVHPGQVITQVQRKGTTTELFDLFLSTWKEMWERHAAVSHDRWDVILSFARLTLPRTSPAWRNMASDDLASCIAHKRPATSAGLDGVTLHDLKALPSEALCNFVDMFQFAESTGSWPSQVVAGRVTCLAKRADPSDALDFRPITVLGLLYRCWGTFHARQAIQALENFLPTGLFGSRPQCYAGQIWSQLLWSIEMAYETGMHLSGIIADIQKAFNCLPREVVLESCAILGIPFSVLKAWAGALTTMQRRFQINGSLSPPAFSNCGLPEGCALSCVGMMVVDMLFHNWMTHFFPLCQPISYVDDWQILMHDSRDLENVFACLERFTHALDLRLDHRKTHMWSTCAATRSDLRTQGYKLSTGGRNLGAHVQFSRQHTNKSLMDRIHSVTPLWPKLRMSACGYRQKVRALTCAAWPKALHGIAATSVSLAAFGSLRSGAMKGLREDSAGANPFVHLGMLERPCTDPHAWAIIQTLRLARDCGQKDRVEQVLTEIVGGSEAFPANSITNTLLGRIQSLGWHVSPVGHLHDVIGSFSLFEISAAELLFRVEFQWPSVVAAEVSHRPCFYGLEYSDPADVRKWLASLDVSDQALFRKVLNGTHITQDGKSYCQESQDDMCPFCSCSDSRYHRFWQREHFNFLRQDVPHDVLDAILDLPQALTCSGWSLAPSTWLEWCQYFDALRPSPVPSCMFQGDVHLFTDGSCAHQKCSYTRFAGWAVVVAPVQCQSEIAPCEVIDSGVLPGLLQSAVRAEIFAVLRALSITRSHQGAVHIWTDCDAVVKRLRRIIAGCEVKTNSLHADLWLEIQQCVQDRPGPTFITRVAAHQCVEAATSAFQEWCFHHNTIADTHAVRANYRRDQVFWELYHRHVSAKEGISRINRVVQQVQLVISREVVRNQSPLQLDVTQHEPEEVELPLPAVPWKPLPPLHVPGGAIRWYGDAMPRLILSWFWQTLDRRSDGMRWVSHFQLYADFMHSTGHPGPTHLDK</sequence>
<comment type="similarity">
    <text evidence="3">Belongs to the metallo-dependent hydrolases superfamily. Adenosine and AMP deaminases family.</text>
</comment>
<keyword evidence="9" id="KW-0862">Zinc</keyword>
<dbReference type="Gene3D" id="3.20.20.140">
    <property type="entry name" value="Metal-dependent hydrolases"/>
    <property type="match status" value="1"/>
</dbReference>
<keyword evidence="5" id="KW-0808">Transferase</keyword>
<dbReference type="Pfam" id="PF00078">
    <property type="entry name" value="RVT_1"/>
    <property type="match status" value="1"/>
</dbReference>
<comment type="catalytic activity">
    <reaction evidence="11">
        <text>N(6)-methyl-AMP + H2O + H(+) = IMP + methylamine</text>
        <dbReference type="Rhea" id="RHEA:16001"/>
        <dbReference type="ChEBI" id="CHEBI:15377"/>
        <dbReference type="ChEBI" id="CHEBI:15378"/>
        <dbReference type="ChEBI" id="CHEBI:58053"/>
        <dbReference type="ChEBI" id="CHEBI:59338"/>
        <dbReference type="ChEBI" id="CHEBI:144842"/>
    </reaction>
    <physiologicalReaction direction="left-to-right" evidence="11">
        <dbReference type="Rhea" id="RHEA:16002"/>
    </physiologicalReaction>
</comment>
<dbReference type="SUPFAM" id="SSF53098">
    <property type="entry name" value="Ribonuclease H-like"/>
    <property type="match status" value="1"/>
</dbReference>
<keyword evidence="4" id="KW-0489">Methyltransferase</keyword>
<keyword evidence="7" id="KW-0660">Purine salvage</keyword>
<dbReference type="EMBL" id="CAMXCT030000021">
    <property type="protein sequence ID" value="CAL4759904.1"/>
    <property type="molecule type" value="Genomic_DNA"/>
</dbReference>
<evidence type="ECO:0000256" key="4">
    <source>
        <dbReference type="ARBA" id="ARBA00022603"/>
    </source>
</evidence>
<dbReference type="InterPro" id="IPR001365">
    <property type="entry name" value="A_deaminase_dom"/>
</dbReference>
<dbReference type="InterPro" id="IPR000477">
    <property type="entry name" value="RT_dom"/>
</dbReference>
<dbReference type="PANTHER" id="PTHR11409">
    <property type="entry name" value="ADENOSINE DEAMINASE"/>
    <property type="match status" value="1"/>
</dbReference>
<dbReference type="EMBL" id="CAMXCT020000021">
    <property type="protein sequence ID" value="CAL1125967.1"/>
    <property type="molecule type" value="Genomic_DNA"/>
</dbReference>
<dbReference type="Pfam" id="PF00145">
    <property type="entry name" value="DNA_methylase"/>
    <property type="match status" value="1"/>
</dbReference>
<protein>
    <submittedName>
        <fullName evidence="16">N6-mAMP deaminase (AtMAPDA) (Adenosin e deaminase-like protein)</fullName>
    </submittedName>
</protein>
<dbReference type="InterPro" id="IPR032466">
    <property type="entry name" value="Metal_Hydrolase"/>
</dbReference>
<dbReference type="GO" id="GO:0006166">
    <property type="term" value="P:purine ribonucleoside salvage"/>
    <property type="evidence" value="ECO:0007669"/>
    <property type="project" value="UniProtKB-KW"/>
</dbReference>
<dbReference type="SUPFAM" id="SSF53335">
    <property type="entry name" value="S-adenosyl-L-methionine-dependent methyltransferases"/>
    <property type="match status" value="1"/>
</dbReference>
<dbReference type="GO" id="GO:0003676">
    <property type="term" value="F:nucleic acid binding"/>
    <property type="evidence" value="ECO:0007669"/>
    <property type="project" value="InterPro"/>
</dbReference>
<feature type="domain" description="Reverse transcriptase" evidence="13">
    <location>
        <begin position="3240"/>
        <end position="3488"/>
    </location>
</feature>
<keyword evidence="17" id="KW-1185">Reference proteome</keyword>
<evidence type="ECO:0000259" key="13">
    <source>
        <dbReference type="PROSITE" id="PS50878"/>
    </source>
</evidence>
<reference evidence="15" key="1">
    <citation type="submission" date="2022-10" db="EMBL/GenBank/DDBJ databases">
        <authorList>
            <person name="Chen Y."/>
            <person name="Dougan E. K."/>
            <person name="Chan C."/>
            <person name="Rhodes N."/>
            <person name="Thang M."/>
        </authorList>
    </citation>
    <scope>NUCLEOTIDE SEQUENCE</scope>
</reference>
<dbReference type="GO" id="GO:0046872">
    <property type="term" value="F:metal ion binding"/>
    <property type="evidence" value="ECO:0007669"/>
    <property type="project" value="UniProtKB-KW"/>
</dbReference>
<keyword evidence="6" id="KW-0479">Metal-binding</keyword>
<reference evidence="16 17" key="2">
    <citation type="submission" date="2024-05" db="EMBL/GenBank/DDBJ databases">
        <authorList>
            <person name="Chen Y."/>
            <person name="Shah S."/>
            <person name="Dougan E. K."/>
            <person name="Thang M."/>
            <person name="Chan C."/>
        </authorList>
    </citation>
    <scope>NUCLEOTIDE SEQUENCE [LARGE SCALE GENOMIC DNA]</scope>
</reference>
<evidence type="ECO:0000256" key="6">
    <source>
        <dbReference type="ARBA" id="ARBA00022723"/>
    </source>
</evidence>
<evidence type="ECO:0000256" key="8">
    <source>
        <dbReference type="ARBA" id="ARBA00022801"/>
    </source>
</evidence>
<dbReference type="PANTHER" id="PTHR11409:SF42">
    <property type="entry name" value="ADENOSINE DEAMINASE-LIKE PROTEIN"/>
    <property type="match status" value="1"/>
</dbReference>
<keyword evidence="8" id="KW-0378">Hydrolase</keyword>
<dbReference type="InterPro" id="IPR029063">
    <property type="entry name" value="SAM-dependent_MTases_sf"/>
</dbReference>
<comment type="pathway">
    <text evidence="2">Purine metabolism; purine nucleoside salvage.</text>
</comment>
<organism evidence="15">
    <name type="scientific">Cladocopium goreaui</name>
    <dbReference type="NCBI Taxonomy" id="2562237"/>
    <lineage>
        <taxon>Eukaryota</taxon>
        <taxon>Sar</taxon>
        <taxon>Alveolata</taxon>
        <taxon>Dinophyceae</taxon>
        <taxon>Suessiales</taxon>
        <taxon>Symbiodiniaceae</taxon>
        <taxon>Cladocopium</taxon>
    </lineage>
</organism>
<dbReference type="InterPro" id="IPR006330">
    <property type="entry name" value="Ado/ade_deaminase"/>
</dbReference>
<dbReference type="GO" id="GO:0008168">
    <property type="term" value="F:methyltransferase activity"/>
    <property type="evidence" value="ECO:0007669"/>
    <property type="project" value="UniProtKB-KW"/>
</dbReference>
<dbReference type="InterPro" id="IPR002156">
    <property type="entry name" value="RNaseH_domain"/>
</dbReference>
<evidence type="ECO:0000256" key="5">
    <source>
        <dbReference type="ARBA" id="ARBA00022679"/>
    </source>
</evidence>
<evidence type="ECO:0000256" key="12">
    <source>
        <dbReference type="SAM" id="MobiDB-lite"/>
    </source>
</evidence>
<dbReference type="PROSITE" id="PS50879">
    <property type="entry name" value="RNASE_H_1"/>
    <property type="match status" value="1"/>
</dbReference>
<dbReference type="OrthoDB" id="272271at2759"/>
<dbReference type="Proteomes" id="UP001152797">
    <property type="component" value="Unassembled WGS sequence"/>
</dbReference>
<dbReference type="Pfam" id="PF00962">
    <property type="entry name" value="A_deaminase"/>
    <property type="match status" value="1"/>
</dbReference>
<dbReference type="PROSITE" id="PS50878">
    <property type="entry name" value="RT_POL"/>
    <property type="match status" value="1"/>
</dbReference>
<feature type="domain" description="RNase H type-1" evidence="14">
    <location>
        <begin position="3818"/>
        <end position="3980"/>
    </location>
</feature>
<feature type="compositionally biased region" description="Low complexity" evidence="12">
    <location>
        <begin position="2176"/>
        <end position="2192"/>
    </location>
</feature>
<dbReference type="InterPro" id="IPR036397">
    <property type="entry name" value="RNaseH_sf"/>
</dbReference>
<dbReference type="GO" id="GO:0009117">
    <property type="term" value="P:nucleotide metabolic process"/>
    <property type="evidence" value="ECO:0007669"/>
    <property type="project" value="UniProtKB-KW"/>
</dbReference>
<evidence type="ECO:0000313" key="15">
    <source>
        <dbReference type="EMBL" id="CAI3972592.1"/>
    </source>
</evidence>
<dbReference type="Gene3D" id="3.40.50.150">
    <property type="entry name" value="Vaccinia Virus protein VP39"/>
    <property type="match status" value="1"/>
</dbReference>
<accession>A0A9P1FG52</accession>
<dbReference type="GO" id="GO:0046103">
    <property type="term" value="P:inosine biosynthetic process"/>
    <property type="evidence" value="ECO:0007669"/>
    <property type="project" value="TreeGrafter"/>
</dbReference>
<evidence type="ECO:0000259" key="14">
    <source>
        <dbReference type="PROSITE" id="PS50879"/>
    </source>
</evidence>
<feature type="region of interest" description="Disordered" evidence="12">
    <location>
        <begin position="402"/>
        <end position="426"/>
    </location>
</feature>
<evidence type="ECO:0000256" key="10">
    <source>
        <dbReference type="ARBA" id="ARBA00023080"/>
    </source>
</evidence>
<feature type="compositionally biased region" description="Polar residues" evidence="12">
    <location>
        <begin position="405"/>
        <end position="416"/>
    </location>
</feature>
<evidence type="ECO:0000313" key="16">
    <source>
        <dbReference type="EMBL" id="CAL4759904.1"/>
    </source>
</evidence>
<dbReference type="InterPro" id="IPR012337">
    <property type="entry name" value="RNaseH-like_sf"/>
</dbReference>
<dbReference type="Pfam" id="PF00075">
    <property type="entry name" value="RNase_H"/>
    <property type="match status" value="1"/>
</dbReference>
<evidence type="ECO:0000256" key="11">
    <source>
        <dbReference type="ARBA" id="ARBA00048787"/>
    </source>
</evidence>
<dbReference type="GO" id="GO:0006154">
    <property type="term" value="P:adenosine catabolic process"/>
    <property type="evidence" value="ECO:0007669"/>
    <property type="project" value="TreeGrafter"/>
</dbReference>
<evidence type="ECO:0000313" key="17">
    <source>
        <dbReference type="Proteomes" id="UP001152797"/>
    </source>
</evidence>
<comment type="caution">
    <text evidence="15">The sequence shown here is derived from an EMBL/GenBank/DDBJ whole genome shotgun (WGS) entry which is preliminary data.</text>
</comment>
<evidence type="ECO:0000256" key="2">
    <source>
        <dbReference type="ARBA" id="ARBA00005058"/>
    </source>
</evidence>
<proteinExistence type="inferred from homology"/>
<evidence type="ECO:0000256" key="7">
    <source>
        <dbReference type="ARBA" id="ARBA00022726"/>
    </source>
</evidence>
<feature type="region of interest" description="Disordered" evidence="12">
    <location>
        <begin position="2173"/>
        <end position="2192"/>
    </location>
</feature>